<evidence type="ECO:0000313" key="2">
    <source>
        <dbReference type="EMBL" id="QQK81264.1"/>
    </source>
</evidence>
<dbReference type="Gene3D" id="3.40.91.30">
    <property type="match status" value="1"/>
</dbReference>
<dbReference type="InterPro" id="IPR003034">
    <property type="entry name" value="SAP_dom"/>
</dbReference>
<evidence type="ECO:0000259" key="1">
    <source>
        <dbReference type="PROSITE" id="PS50800"/>
    </source>
</evidence>
<keyword evidence="3" id="KW-1185">Reference proteome</keyword>
<dbReference type="Gene3D" id="1.10.720.30">
    <property type="entry name" value="SAP domain"/>
    <property type="match status" value="1"/>
</dbReference>
<protein>
    <submittedName>
        <fullName evidence="2">SAP domain-containing protein</fullName>
    </submittedName>
</protein>
<dbReference type="SMART" id="SM00513">
    <property type="entry name" value="SAP"/>
    <property type="match status" value="1"/>
</dbReference>
<dbReference type="AlphaFoldDB" id="A0A7T6ZD20"/>
<dbReference type="SUPFAM" id="SSF68906">
    <property type="entry name" value="SAP domain"/>
    <property type="match status" value="1"/>
</dbReference>
<dbReference type="Proteomes" id="UP000595349">
    <property type="component" value="Chromosome"/>
</dbReference>
<feature type="domain" description="SAP" evidence="1">
    <location>
        <begin position="113"/>
        <end position="147"/>
    </location>
</feature>
<dbReference type="RefSeq" id="WP_200085695.1">
    <property type="nucleotide sequence ID" value="NZ_CP054706.1"/>
</dbReference>
<proteinExistence type="predicted"/>
<dbReference type="InterPro" id="IPR036361">
    <property type="entry name" value="SAP_dom_sf"/>
</dbReference>
<gene>
    <name evidence="2" type="ORF">HUG20_16020</name>
</gene>
<dbReference type="EMBL" id="CP054706">
    <property type="protein sequence ID" value="QQK81264.1"/>
    <property type="molecule type" value="Genomic_DNA"/>
</dbReference>
<evidence type="ECO:0000313" key="3">
    <source>
        <dbReference type="Proteomes" id="UP000595349"/>
    </source>
</evidence>
<dbReference type="KEGG" id="scib:HUG20_16020"/>
<dbReference type="Pfam" id="PF02037">
    <property type="entry name" value="SAP"/>
    <property type="match status" value="1"/>
</dbReference>
<sequence length="389" mass="45295">MRVYTAVLNTAWKKDEALNAHEINILYTLRDEFGLTIRDHYLMESTIERFPQKGNKMHSTRHVDNSLKDLQLRGIVLRFKSDETYYVIPSDIVRVVRYEMGEELRNETYIQLLNNLNVSQLRSILSSMNINVSGKKDNLIERTLKYNILPSQALAHLSSSDLTQFLRTLEGVNISGTKEDKVQNIIDYFENITVRVDSDPTDERSIYYDFFEELASRNYKSLRTNKVIDKDVNVEKYFEEGTKYLFEKKLGLQIEEMPGSKHADGKIKMDAKTSLLWDNKSTEKPYTFPEEHVEQFLSYIRSEKTKVSMFVIIAHDFSPEAATQAQKLKVFSEGDTGVALIKAEDLKFVAENWKDYSGHKSPYFDLQVFNLTQVLDRKLLSSRMDWIIK</sequence>
<name>A0A7T6ZD20_9BACI</name>
<reference evidence="2 3" key="1">
    <citation type="submission" date="2020-06" db="EMBL/GenBank/DDBJ databases">
        <title>Genomic analysis of Salicibibacter sp. NKC21-4.</title>
        <authorList>
            <person name="Oh Y.J."/>
        </authorList>
    </citation>
    <scope>NUCLEOTIDE SEQUENCE [LARGE SCALE GENOMIC DNA]</scope>
    <source>
        <strain evidence="2 3">NKC21-4</strain>
    </source>
</reference>
<accession>A0A7T6ZD20</accession>
<dbReference type="PROSITE" id="PS50800">
    <property type="entry name" value="SAP"/>
    <property type="match status" value="1"/>
</dbReference>
<organism evidence="2 3">
    <name type="scientific">Salicibibacter cibi</name>
    <dbReference type="NCBI Taxonomy" id="2743001"/>
    <lineage>
        <taxon>Bacteria</taxon>
        <taxon>Bacillati</taxon>
        <taxon>Bacillota</taxon>
        <taxon>Bacilli</taxon>
        <taxon>Bacillales</taxon>
        <taxon>Bacillaceae</taxon>
        <taxon>Salicibibacter</taxon>
    </lineage>
</organism>